<evidence type="ECO:0000256" key="2">
    <source>
        <dbReference type="SAM" id="MobiDB-lite"/>
    </source>
</evidence>
<dbReference type="AlphaFoldDB" id="C1MVV7"/>
<feature type="compositionally biased region" description="Acidic residues" evidence="2">
    <location>
        <begin position="274"/>
        <end position="289"/>
    </location>
</feature>
<dbReference type="KEGG" id="mpp:MICPUCDRAFT_65481"/>
<gene>
    <name evidence="3" type="ORF">MICPUCDRAFT_65481</name>
</gene>
<evidence type="ECO:0000313" key="3">
    <source>
        <dbReference type="EMBL" id="EEH56058.1"/>
    </source>
</evidence>
<feature type="compositionally biased region" description="Low complexity" evidence="2">
    <location>
        <begin position="114"/>
        <end position="126"/>
    </location>
</feature>
<evidence type="ECO:0000256" key="1">
    <source>
        <dbReference type="SAM" id="Coils"/>
    </source>
</evidence>
<feature type="coiled-coil region" evidence="1">
    <location>
        <begin position="188"/>
        <end position="215"/>
    </location>
</feature>
<keyword evidence="4" id="KW-1185">Reference proteome</keyword>
<feature type="region of interest" description="Disordered" evidence="2">
    <location>
        <begin position="1"/>
        <end position="56"/>
    </location>
</feature>
<sequence length="297" mass="30952">MNGERMGPQYAIQDGQYASGPSGSFDGGGTDRRRKTHGVVVVGGGGGWSGSGSYDADDDELDKMRVLLDAKDREISSMRTERALLEKELRDAVLSGDESGRATANEAAAEKSPSKSKSTSAAPAPATDRDRLEFLKSAASQTIVAIAEASKRERDLPDGDARRADLDVVLRRADALVTKAAAVAKDAATREAADAADTEEELAKLKAAIVAAKEKDASKEEDAKRDAAAAKAKAKVSRPSLAIEMGAAGARAAEAEASASDAVVAVSPMDAEVVVDAEESDDAGGAQDDEERREMTR</sequence>
<dbReference type="GeneID" id="9685257"/>
<keyword evidence="1" id="KW-0175">Coiled coil</keyword>
<feature type="compositionally biased region" description="Gly residues" evidence="2">
    <location>
        <begin position="41"/>
        <end position="50"/>
    </location>
</feature>
<dbReference type="EMBL" id="GG663741">
    <property type="protein sequence ID" value="EEH56058.1"/>
    <property type="molecule type" value="Genomic_DNA"/>
</dbReference>
<feature type="region of interest" description="Disordered" evidence="2">
    <location>
        <begin position="92"/>
        <end position="131"/>
    </location>
</feature>
<feature type="region of interest" description="Disordered" evidence="2">
    <location>
        <begin position="274"/>
        <end position="297"/>
    </location>
</feature>
<proteinExistence type="predicted"/>
<dbReference type="RefSeq" id="XP_003060106.1">
    <property type="nucleotide sequence ID" value="XM_003060060.1"/>
</dbReference>
<organism evidence="4">
    <name type="scientific">Micromonas pusilla (strain CCMP1545)</name>
    <name type="common">Picoplanktonic green alga</name>
    <dbReference type="NCBI Taxonomy" id="564608"/>
    <lineage>
        <taxon>Eukaryota</taxon>
        <taxon>Viridiplantae</taxon>
        <taxon>Chlorophyta</taxon>
        <taxon>Mamiellophyceae</taxon>
        <taxon>Mamiellales</taxon>
        <taxon>Mamiellaceae</taxon>
        <taxon>Micromonas</taxon>
    </lineage>
</organism>
<reference evidence="3 4" key="1">
    <citation type="journal article" date="2009" name="Science">
        <title>Green evolution and dynamic adaptations revealed by genomes of the marine picoeukaryotes Micromonas.</title>
        <authorList>
            <person name="Worden A.Z."/>
            <person name="Lee J.H."/>
            <person name="Mock T."/>
            <person name="Rouze P."/>
            <person name="Simmons M.P."/>
            <person name="Aerts A.L."/>
            <person name="Allen A.E."/>
            <person name="Cuvelier M.L."/>
            <person name="Derelle E."/>
            <person name="Everett M.V."/>
            <person name="Foulon E."/>
            <person name="Grimwood J."/>
            <person name="Gundlach H."/>
            <person name="Henrissat B."/>
            <person name="Napoli C."/>
            <person name="McDonald S.M."/>
            <person name="Parker M.S."/>
            <person name="Rombauts S."/>
            <person name="Salamov A."/>
            <person name="Von Dassow P."/>
            <person name="Badger J.H."/>
            <person name="Coutinho P.M."/>
            <person name="Demir E."/>
            <person name="Dubchak I."/>
            <person name="Gentemann C."/>
            <person name="Eikrem W."/>
            <person name="Gready J.E."/>
            <person name="John U."/>
            <person name="Lanier W."/>
            <person name="Lindquist E.A."/>
            <person name="Lucas S."/>
            <person name="Mayer K.F."/>
            <person name="Moreau H."/>
            <person name="Not F."/>
            <person name="Otillar R."/>
            <person name="Panaud O."/>
            <person name="Pangilinan J."/>
            <person name="Paulsen I."/>
            <person name="Piegu B."/>
            <person name="Poliakov A."/>
            <person name="Robbens S."/>
            <person name="Schmutz J."/>
            <person name="Toulza E."/>
            <person name="Wyss T."/>
            <person name="Zelensky A."/>
            <person name="Zhou K."/>
            <person name="Armbrust E.V."/>
            <person name="Bhattacharya D."/>
            <person name="Goodenough U.W."/>
            <person name="Van de Peer Y."/>
            <person name="Grigoriev I.V."/>
        </authorList>
    </citation>
    <scope>NUCLEOTIDE SEQUENCE [LARGE SCALE GENOMIC DNA]</scope>
    <source>
        <strain evidence="3 4">CCMP1545</strain>
    </source>
</reference>
<accession>C1MVV7</accession>
<protein>
    <submittedName>
        <fullName evidence="3">Predicted protein</fullName>
    </submittedName>
</protein>
<dbReference type="Proteomes" id="UP000001876">
    <property type="component" value="Unassembled WGS sequence"/>
</dbReference>
<evidence type="ECO:0000313" key="4">
    <source>
        <dbReference type="Proteomes" id="UP000001876"/>
    </source>
</evidence>
<name>C1MVV7_MICPC</name>